<sequence length="92" mass="10203">MSLMNGWFWIIAALLLALVEVLLPVWLFLGVAIAVLAMGVLILIGVWTGSFAWALVVTGVLSGIIWLRLRRAMGVQHGQVKIWRTDINDNHP</sequence>
<protein>
    <recommendedName>
        <fullName evidence="4">NfeD family protein</fullName>
    </recommendedName>
</protein>
<dbReference type="Proteomes" id="UP001243846">
    <property type="component" value="Unassembled WGS sequence"/>
</dbReference>
<evidence type="ECO:0008006" key="4">
    <source>
        <dbReference type="Google" id="ProtNLM"/>
    </source>
</evidence>
<reference evidence="3" key="1">
    <citation type="journal article" date="2019" name="Int. J. Syst. Evol. Microbiol.">
        <title>The Global Catalogue of Microorganisms (GCM) 10K type strain sequencing project: providing services to taxonomists for standard genome sequencing and annotation.</title>
        <authorList>
            <consortium name="The Broad Institute Genomics Platform"/>
            <consortium name="The Broad Institute Genome Sequencing Center for Infectious Disease"/>
            <person name="Wu L."/>
            <person name="Ma J."/>
        </authorList>
    </citation>
    <scope>NUCLEOTIDE SEQUENCE [LARGE SCALE GENOMIC DNA]</scope>
    <source>
        <strain evidence="3">CECT 8482</strain>
    </source>
</reference>
<proteinExistence type="predicted"/>
<evidence type="ECO:0000313" key="3">
    <source>
        <dbReference type="Proteomes" id="UP001243846"/>
    </source>
</evidence>
<accession>A0ABT8D9A8</accession>
<feature type="transmembrane region" description="Helical" evidence="1">
    <location>
        <begin position="6"/>
        <end position="23"/>
    </location>
</feature>
<keyword evidence="1" id="KW-0472">Membrane</keyword>
<evidence type="ECO:0000313" key="2">
    <source>
        <dbReference type="EMBL" id="MDN3712901.1"/>
    </source>
</evidence>
<organism evidence="2 3">
    <name type="scientific">Paracoccus cavernae</name>
    <dbReference type="NCBI Taxonomy" id="1571207"/>
    <lineage>
        <taxon>Bacteria</taxon>
        <taxon>Pseudomonadati</taxon>
        <taxon>Pseudomonadota</taxon>
        <taxon>Alphaproteobacteria</taxon>
        <taxon>Rhodobacterales</taxon>
        <taxon>Paracoccaceae</taxon>
        <taxon>Paracoccus</taxon>
    </lineage>
</organism>
<gene>
    <name evidence="2" type="ORF">QWZ10_16180</name>
</gene>
<feature type="transmembrane region" description="Helical" evidence="1">
    <location>
        <begin position="51"/>
        <end position="69"/>
    </location>
</feature>
<keyword evidence="1" id="KW-1133">Transmembrane helix</keyword>
<keyword evidence="3" id="KW-1185">Reference proteome</keyword>
<name>A0ABT8D9A8_9RHOB</name>
<evidence type="ECO:0000256" key="1">
    <source>
        <dbReference type="SAM" id="Phobius"/>
    </source>
</evidence>
<comment type="caution">
    <text evidence="2">The sequence shown here is derived from an EMBL/GenBank/DDBJ whole genome shotgun (WGS) entry which is preliminary data.</text>
</comment>
<keyword evidence="1" id="KW-0812">Transmembrane</keyword>
<dbReference type="EMBL" id="JAUFRC010000001">
    <property type="protein sequence ID" value="MDN3712901.1"/>
    <property type="molecule type" value="Genomic_DNA"/>
</dbReference>